<organism evidence="1 2">
    <name type="scientific">Roseovarius litorisediminis</name>
    <dbReference type="NCBI Taxonomy" id="1312363"/>
    <lineage>
        <taxon>Bacteria</taxon>
        <taxon>Pseudomonadati</taxon>
        <taxon>Pseudomonadota</taxon>
        <taxon>Alphaproteobacteria</taxon>
        <taxon>Rhodobacterales</taxon>
        <taxon>Roseobacteraceae</taxon>
        <taxon>Roseovarius</taxon>
    </lineage>
</organism>
<name>A0A1Y5RNX5_9RHOB</name>
<protein>
    <submittedName>
        <fullName evidence="1">Uncharacterized protein</fullName>
    </submittedName>
</protein>
<reference evidence="1 2" key="1">
    <citation type="submission" date="2017-03" db="EMBL/GenBank/DDBJ databases">
        <authorList>
            <person name="Afonso C.L."/>
            <person name="Miller P.J."/>
            <person name="Scott M.A."/>
            <person name="Spackman E."/>
            <person name="Goraichik I."/>
            <person name="Dimitrov K.M."/>
            <person name="Suarez D.L."/>
            <person name="Swayne D.E."/>
        </authorList>
    </citation>
    <scope>NUCLEOTIDE SEQUENCE [LARGE SCALE GENOMIC DNA]</scope>
    <source>
        <strain evidence="1 2">CECT 8287</strain>
    </source>
</reference>
<dbReference type="EMBL" id="FWFL01000002">
    <property type="protein sequence ID" value="SLN21909.1"/>
    <property type="molecule type" value="Genomic_DNA"/>
</dbReference>
<proteinExistence type="predicted"/>
<dbReference type="AlphaFoldDB" id="A0A1Y5RNX5"/>
<keyword evidence="2" id="KW-1185">Reference proteome</keyword>
<dbReference type="OrthoDB" id="9813719at2"/>
<evidence type="ECO:0000313" key="1">
    <source>
        <dbReference type="EMBL" id="SLN21909.1"/>
    </source>
</evidence>
<evidence type="ECO:0000313" key="2">
    <source>
        <dbReference type="Proteomes" id="UP000193827"/>
    </source>
</evidence>
<dbReference type="Proteomes" id="UP000193827">
    <property type="component" value="Unassembled WGS sequence"/>
</dbReference>
<dbReference type="GO" id="GO:0006355">
    <property type="term" value="P:regulation of DNA-templated transcription"/>
    <property type="evidence" value="ECO:0007669"/>
    <property type="project" value="InterPro"/>
</dbReference>
<dbReference type="RefSeq" id="WP_139837702.1">
    <property type="nucleotide sequence ID" value="NZ_FWFL01000002.1"/>
</dbReference>
<sequence>MLFETPAVQVSDVVNRIGITDAAARNLLRQLTEIGVLREAALCYPTAWIAAELIEVSSP</sequence>
<accession>A0A1Y5RNX5</accession>
<dbReference type="GO" id="GO:0003677">
    <property type="term" value="F:DNA binding"/>
    <property type="evidence" value="ECO:0007669"/>
    <property type="project" value="InterPro"/>
</dbReference>
<gene>
    <name evidence="1" type="ORF">PEL8287_00944</name>
</gene>